<dbReference type="Proteomes" id="UP001295684">
    <property type="component" value="Unassembled WGS sequence"/>
</dbReference>
<keyword evidence="2" id="KW-1185">Reference proteome</keyword>
<protein>
    <submittedName>
        <fullName evidence="1">Uncharacterized protein</fullName>
    </submittedName>
</protein>
<evidence type="ECO:0000313" key="2">
    <source>
        <dbReference type="Proteomes" id="UP001295684"/>
    </source>
</evidence>
<dbReference type="AlphaFoldDB" id="A0AAD2D797"/>
<gene>
    <name evidence="1" type="ORF">ECRASSUSDP1_LOCUS25399</name>
</gene>
<proteinExistence type="predicted"/>
<comment type="caution">
    <text evidence="1">The sequence shown here is derived from an EMBL/GenBank/DDBJ whole genome shotgun (WGS) entry which is preliminary data.</text>
</comment>
<reference evidence="1" key="1">
    <citation type="submission" date="2023-07" db="EMBL/GenBank/DDBJ databases">
        <authorList>
            <consortium name="AG Swart"/>
            <person name="Singh M."/>
            <person name="Singh A."/>
            <person name="Seah K."/>
            <person name="Emmerich C."/>
        </authorList>
    </citation>
    <scope>NUCLEOTIDE SEQUENCE</scope>
    <source>
        <strain evidence="1">DP1</strain>
    </source>
</reference>
<dbReference type="EMBL" id="CAMPGE010026192">
    <property type="protein sequence ID" value="CAI2383884.1"/>
    <property type="molecule type" value="Genomic_DNA"/>
</dbReference>
<accession>A0AAD2D797</accession>
<evidence type="ECO:0000313" key="1">
    <source>
        <dbReference type="EMBL" id="CAI2383884.1"/>
    </source>
</evidence>
<sequence>MLVQKHNCILKYGEEHETITDILKCCYQELGNQHSLCYKSRNHRHNSNEDLLDQSKSQCYDCFDNGDFSVAINDESKLDETLQRFNKHVHSRTQVHDDFIRDAPKVDFSRLKKLNTLRIHKIQQIMEADYKVQGVKLFDLHLLNMKNSQTKYLQPKDAIEMAIIFCLFDGDQIHRLASLVYSWTEQQQSEANSKFPISVYKLMLFYEELDAFHKMFS</sequence>
<name>A0AAD2D797_EUPCR</name>
<organism evidence="1 2">
    <name type="scientific">Euplotes crassus</name>
    <dbReference type="NCBI Taxonomy" id="5936"/>
    <lineage>
        <taxon>Eukaryota</taxon>
        <taxon>Sar</taxon>
        <taxon>Alveolata</taxon>
        <taxon>Ciliophora</taxon>
        <taxon>Intramacronucleata</taxon>
        <taxon>Spirotrichea</taxon>
        <taxon>Hypotrichia</taxon>
        <taxon>Euplotida</taxon>
        <taxon>Euplotidae</taxon>
        <taxon>Moneuplotes</taxon>
    </lineage>
</organism>